<dbReference type="NCBIfam" id="TIGR00171">
    <property type="entry name" value="leuD"/>
    <property type="match status" value="1"/>
</dbReference>
<feature type="domain" description="Aconitase A/isopropylmalate dehydratase small subunit swivel" evidence="11">
    <location>
        <begin position="1"/>
        <end position="123"/>
    </location>
</feature>
<organism evidence="12 13">
    <name type="scientific">Virgibacillus necropolis</name>
    <dbReference type="NCBI Taxonomy" id="163877"/>
    <lineage>
        <taxon>Bacteria</taxon>
        <taxon>Bacillati</taxon>
        <taxon>Bacillota</taxon>
        <taxon>Bacilli</taxon>
        <taxon>Bacillales</taxon>
        <taxon>Bacillaceae</taxon>
        <taxon>Virgibacillus</taxon>
    </lineage>
</organism>
<dbReference type="Pfam" id="PF00694">
    <property type="entry name" value="Aconitase_C"/>
    <property type="match status" value="1"/>
</dbReference>
<dbReference type="EMBL" id="CP022437">
    <property type="protein sequence ID" value="ASN04501.1"/>
    <property type="molecule type" value="Genomic_DNA"/>
</dbReference>
<keyword evidence="9 10" id="KW-0100">Branched-chain amino acid biosynthesis</keyword>
<dbReference type="InterPro" id="IPR015928">
    <property type="entry name" value="Aconitase/3IPM_dehydase_swvl"/>
</dbReference>
<dbReference type="SUPFAM" id="SSF52016">
    <property type="entry name" value="LeuD/IlvD-like"/>
    <property type="match status" value="1"/>
</dbReference>
<dbReference type="GO" id="GO:0009098">
    <property type="term" value="P:L-leucine biosynthetic process"/>
    <property type="evidence" value="ECO:0007669"/>
    <property type="project" value="UniProtKB-UniRule"/>
</dbReference>
<keyword evidence="7 10" id="KW-0028">Amino-acid biosynthesis</keyword>
<dbReference type="HAMAP" id="MF_01031">
    <property type="entry name" value="LeuD_type1"/>
    <property type="match status" value="1"/>
</dbReference>
<keyword evidence="13" id="KW-1185">Reference proteome</keyword>
<name>A0A221MA51_9BACI</name>
<dbReference type="GO" id="GO:0009316">
    <property type="term" value="C:3-isopropylmalate dehydratase complex"/>
    <property type="evidence" value="ECO:0007669"/>
    <property type="project" value="InterPro"/>
</dbReference>
<evidence type="ECO:0000313" key="12">
    <source>
        <dbReference type="EMBL" id="ASN04501.1"/>
    </source>
</evidence>
<comment type="subunit">
    <text evidence="5 10">Heterodimer of LeuC and LeuD.</text>
</comment>
<evidence type="ECO:0000256" key="8">
    <source>
        <dbReference type="ARBA" id="ARBA00023239"/>
    </source>
</evidence>
<keyword evidence="8 10" id="KW-0456">Lyase</keyword>
<dbReference type="InterPro" id="IPR033940">
    <property type="entry name" value="IPMI_Swivel"/>
</dbReference>
<evidence type="ECO:0000259" key="11">
    <source>
        <dbReference type="Pfam" id="PF00694"/>
    </source>
</evidence>
<comment type="similarity">
    <text evidence="4 10">Belongs to the LeuD family. LeuD type 1 subfamily.</text>
</comment>
<reference evidence="12 13" key="1">
    <citation type="journal article" date="2003" name="Int. J. Syst. Evol. Microbiol.">
        <title>Virgibacillus carmonensis sp. nov., Virgibacillus necropolis sp. nov. and Virgibacillus picturae sp. nov., three novel species isolated from deteriorated mural paintings, transfer of the species of the genus salibacillus to Virgibacillus, as Virgibacillus marismortui comb. nov. and Virgibacillus salexigens comb. nov., and emended description of the genus Virgibacillus.</title>
        <authorList>
            <person name="Heyrman J."/>
            <person name="Logan N.A."/>
            <person name="Busse H.J."/>
            <person name="Balcaen A."/>
            <person name="Lebbe L."/>
            <person name="Rodriguez-Diaz M."/>
            <person name="Swings J."/>
            <person name="De Vos P."/>
        </authorList>
    </citation>
    <scope>NUCLEOTIDE SEQUENCE [LARGE SCALE GENOMIC DNA]</scope>
    <source>
        <strain evidence="12 13">LMG 19488</strain>
    </source>
</reference>
<dbReference type="InterPro" id="IPR004431">
    <property type="entry name" value="3-IsopropMal_deHydase_ssu"/>
</dbReference>
<dbReference type="CDD" id="cd01577">
    <property type="entry name" value="IPMI_Swivel"/>
    <property type="match status" value="1"/>
</dbReference>
<dbReference type="EC" id="4.2.1.33" evidence="10"/>
<evidence type="ECO:0000256" key="5">
    <source>
        <dbReference type="ARBA" id="ARBA00011271"/>
    </source>
</evidence>
<dbReference type="RefSeq" id="WP_089531303.1">
    <property type="nucleotide sequence ID" value="NZ_CP022437.1"/>
</dbReference>
<keyword evidence="6 10" id="KW-0432">Leucine biosynthesis</keyword>
<dbReference type="PANTHER" id="PTHR43345:SF5">
    <property type="entry name" value="3-ISOPROPYLMALATE DEHYDRATASE SMALL SUBUNIT"/>
    <property type="match status" value="1"/>
</dbReference>
<dbReference type="FunFam" id="3.20.19.10:FF:000003">
    <property type="entry name" value="3-isopropylmalate dehydratase small subunit"/>
    <property type="match status" value="1"/>
</dbReference>
<accession>A0A221MA51</accession>
<dbReference type="UniPathway" id="UPA00048">
    <property type="reaction ID" value="UER00071"/>
</dbReference>
<protein>
    <recommendedName>
        <fullName evidence="10">3-isopropylmalate dehydratase small subunit</fullName>
        <ecNumber evidence="10">4.2.1.33</ecNumber>
    </recommendedName>
    <alternativeName>
        <fullName evidence="10">Alpha-IPM isomerase</fullName>
        <shortName evidence="10">IPMI</shortName>
    </alternativeName>
    <alternativeName>
        <fullName evidence="10">Isopropylmalate isomerase</fullName>
    </alternativeName>
</protein>
<dbReference type="GO" id="GO:0003861">
    <property type="term" value="F:3-isopropylmalate dehydratase activity"/>
    <property type="evidence" value="ECO:0007669"/>
    <property type="project" value="UniProtKB-UniRule"/>
</dbReference>
<dbReference type="InterPro" id="IPR050075">
    <property type="entry name" value="LeuD"/>
</dbReference>
<comment type="function">
    <text evidence="2 10">Catalyzes the isomerization between 2-isopropylmalate and 3-isopropylmalate, via the formation of 2-isopropylmaleate.</text>
</comment>
<dbReference type="InterPro" id="IPR000573">
    <property type="entry name" value="AconitaseA/IPMdHydase_ssu_swvl"/>
</dbReference>
<proteinExistence type="inferred from homology"/>
<evidence type="ECO:0000256" key="7">
    <source>
        <dbReference type="ARBA" id="ARBA00022605"/>
    </source>
</evidence>
<evidence type="ECO:0000313" key="13">
    <source>
        <dbReference type="Proteomes" id="UP000204391"/>
    </source>
</evidence>
<dbReference type="Gene3D" id="3.20.19.10">
    <property type="entry name" value="Aconitase, domain 4"/>
    <property type="match status" value="1"/>
</dbReference>
<comment type="pathway">
    <text evidence="3 10">Amino-acid biosynthesis; L-leucine biosynthesis; L-leucine from 3-methyl-2-oxobutanoate: step 2/4.</text>
</comment>
<dbReference type="AlphaFoldDB" id="A0A221MA51"/>
<evidence type="ECO:0000256" key="2">
    <source>
        <dbReference type="ARBA" id="ARBA00002695"/>
    </source>
</evidence>
<evidence type="ECO:0000256" key="1">
    <source>
        <dbReference type="ARBA" id="ARBA00000491"/>
    </source>
</evidence>
<evidence type="ECO:0000256" key="10">
    <source>
        <dbReference type="HAMAP-Rule" id="MF_01031"/>
    </source>
</evidence>
<evidence type="ECO:0000256" key="9">
    <source>
        <dbReference type="ARBA" id="ARBA00023304"/>
    </source>
</evidence>
<dbReference type="KEGG" id="vne:CFK40_05485"/>
<comment type="catalytic activity">
    <reaction evidence="1 10">
        <text>(2R,3S)-3-isopropylmalate = (2S)-2-isopropylmalate</text>
        <dbReference type="Rhea" id="RHEA:32287"/>
        <dbReference type="ChEBI" id="CHEBI:1178"/>
        <dbReference type="ChEBI" id="CHEBI:35121"/>
        <dbReference type="EC" id="4.2.1.33"/>
    </reaction>
</comment>
<dbReference type="OrthoDB" id="9777465at2"/>
<evidence type="ECO:0000256" key="4">
    <source>
        <dbReference type="ARBA" id="ARBA00009845"/>
    </source>
</evidence>
<sequence length="203" mass="23361">MKPFRKYTGSVAPLNKSNIDTDIIIPTEFLKRVERTGYGKHLMYYWRFDDAGKPQTDFVLNKEKYKQASILLTGDNFGCGSSRENAVWALHDYGFQVIIAPSFADIFKGNCSKNGLLLIELEHEQIEALFDLEKNNPNFSLQVDLENEIIQVESGWATSFSIASHIRHKFLNGLDDIDVTMTAEENISRFEQQRAYYMDPYVK</sequence>
<evidence type="ECO:0000256" key="6">
    <source>
        <dbReference type="ARBA" id="ARBA00022430"/>
    </source>
</evidence>
<dbReference type="NCBIfam" id="NF002458">
    <property type="entry name" value="PRK01641.1"/>
    <property type="match status" value="1"/>
</dbReference>
<dbReference type="Proteomes" id="UP000204391">
    <property type="component" value="Chromosome"/>
</dbReference>
<gene>
    <name evidence="10 12" type="primary">leuD</name>
    <name evidence="12" type="ORF">CFK40_05485</name>
</gene>
<dbReference type="PANTHER" id="PTHR43345">
    <property type="entry name" value="3-ISOPROPYLMALATE DEHYDRATASE SMALL SUBUNIT 2-RELATED-RELATED"/>
    <property type="match status" value="1"/>
</dbReference>
<evidence type="ECO:0000256" key="3">
    <source>
        <dbReference type="ARBA" id="ARBA00004729"/>
    </source>
</evidence>